<dbReference type="HOGENOM" id="CLU_1594122_0_0_1"/>
<protein>
    <submittedName>
        <fullName evidence="2">Uncharacterized protein</fullName>
    </submittedName>
</protein>
<dbReference type="Proteomes" id="UP000054549">
    <property type="component" value="Unassembled WGS sequence"/>
</dbReference>
<evidence type="ECO:0000256" key="1">
    <source>
        <dbReference type="SAM" id="Phobius"/>
    </source>
</evidence>
<keyword evidence="1" id="KW-0472">Membrane</keyword>
<accession>A0A0C2XGE1</accession>
<proteinExistence type="predicted"/>
<organism evidence="2 3">
    <name type="scientific">Amanita muscaria (strain Koide BX008)</name>
    <dbReference type="NCBI Taxonomy" id="946122"/>
    <lineage>
        <taxon>Eukaryota</taxon>
        <taxon>Fungi</taxon>
        <taxon>Dikarya</taxon>
        <taxon>Basidiomycota</taxon>
        <taxon>Agaricomycotina</taxon>
        <taxon>Agaricomycetes</taxon>
        <taxon>Agaricomycetidae</taxon>
        <taxon>Agaricales</taxon>
        <taxon>Pluteineae</taxon>
        <taxon>Amanitaceae</taxon>
        <taxon>Amanita</taxon>
    </lineage>
</organism>
<keyword evidence="1" id="KW-1133">Transmembrane helix</keyword>
<dbReference type="EMBL" id="KN818230">
    <property type="protein sequence ID" value="KIL67958.1"/>
    <property type="molecule type" value="Genomic_DNA"/>
</dbReference>
<sequence>MYRIQASKNIINAWHNSKKRRIRIGIRACNRVRKKAEEAEERVAIKLPRNIISPHPSSIDALRPSPSVLFLRSLCPADAHRWSLKTTCDILLLLIFIIFIKLFLIIILIIFIPTLYSLVQRFTFNLDPDTIMHEVVERSVPPFQPLAPLYKPSTNTCAAHTAAYRWD</sequence>
<evidence type="ECO:0000313" key="3">
    <source>
        <dbReference type="Proteomes" id="UP000054549"/>
    </source>
</evidence>
<keyword evidence="1" id="KW-0812">Transmembrane</keyword>
<reference evidence="2 3" key="1">
    <citation type="submission" date="2014-04" db="EMBL/GenBank/DDBJ databases">
        <title>Evolutionary Origins and Diversification of the Mycorrhizal Mutualists.</title>
        <authorList>
            <consortium name="DOE Joint Genome Institute"/>
            <consortium name="Mycorrhizal Genomics Consortium"/>
            <person name="Kohler A."/>
            <person name="Kuo A."/>
            <person name="Nagy L.G."/>
            <person name="Floudas D."/>
            <person name="Copeland A."/>
            <person name="Barry K.W."/>
            <person name="Cichocki N."/>
            <person name="Veneault-Fourrey C."/>
            <person name="LaButti K."/>
            <person name="Lindquist E.A."/>
            <person name="Lipzen A."/>
            <person name="Lundell T."/>
            <person name="Morin E."/>
            <person name="Murat C."/>
            <person name="Riley R."/>
            <person name="Ohm R."/>
            <person name="Sun H."/>
            <person name="Tunlid A."/>
            <person name="Henrissat B."/>
            <person name="Grigoriev I.V."/>
            <person name="Hibbett D.S."/>
            <person name="Martin F."/>
        </authorList>
    </citation>
    <scope>NUCLEOTIDE SEQUENCE [LARGE SCALE GENOMIC DNA]</scope>
    <source>
        <strain evidence="2 3">Koide BX008</strain>
    </source>
</reference>
<gene>
    <name evidence="2" type="ORF">M378DRAFT_992451</name>
</gene>
<evidence type="ECO:0000313" key="2">
    <source>
        <dbReference type="EMBL" id="KIL67958.1"/>
    </source>
</evidence>
<keyword evidence="3" id="KW-1185">Reference proteome</keyword>
<name>A0A0C2XGE1_AMAMK</name>
<dbReference type="AlphaFoldDB" id="A0A0C2XGE1"/>
<dbReference type="InParanoid" id="A0A0C2XGE1"/>
<feature type="transmembrane region" description="Helical" evidence="1">
    <location>
        <begin position="90"/>
        <end position="116"/>
    </location>
</feature>